<sequence>MARWPIRRDSDDLEMNVPTKGHASKNGSRPGAGGSRQACNGRTGDRTRRKKGPDRVVMAEWSDVGREATRGAACTTHNNNGSLAVAEANQGLSRNEHCAGCITPSPLTGHSIININPHAPAPAPTPAAASSSGCPQSPVWFGPRIPLRRRSKYELRDHVDASYG</sequence>
<evidence type="ECO:0000313" key="2">
    <source>
        <dbReference type="EMBL" id="RDW61358.1"/>
    </source>
</evidence>
<keyword evidence="3" id="KW-1185">Reference proteome</keyword>
<gene>
    <name evidence="2" type="ORF">BP5796_11250</name>
</gene>
<accession>A0A3D8QI31</accession>
<name>A0A3D8QI31_9HELO</name>
<dbReference type="Proteomes" id="UP000256328">
    <property type="component" value="Unassembled WGS sequence"/>
</dbReference>
<dbReference type="AlphaFoldDB" id="A0A3D8QI31"/>
<protein>
    <submittedName>
        <fullName evidence="2">Uncharacterized protein</fullName>
    </submittedName>
</protein>
<feature type="region of interest" description="Disordered" evidence="1">
    <location>
        <begin position="1"/>
        <end position="57"/>
    </location>
</feature>
<proteinExistence type="predicted"/>
<comment type="caution">
    <text evidence="2">The sequence shown here is derived from an EMBL/GenBank/DDBJ whole genome shotgun (WGS) entry which is preliminary data.</text>
</comment>
<dbReference type="EMBL" id="PDLN01000018">
    <property type="protein sequence ID" value="RDW61358.1"/>
    <property type="molecule type" value="Genomic_DNA"/>
</dbReference>
<feature type="region of interest" description="Disordered" evidence="1">
    <location>
        <begin position="118"/>
        <end position="141"/>
    </location>
</feature>
<feature type="compositionally biased region" description="Basic and acidic residues" evidence="1">
    <location>
        <begin position="1"/>
        <end position="10"/>
    </location>
</feature>
<organism evidence="2 3">
    <name type="scientific">Coleophoma crateriformis</name>
    <dbReference type="NCBI Taxonomy" id="565419"/>
    <lineage>
        <taxon>Eukaryota</taxon>
        <taxon>Fungi</taxon>
        <taxon>Dikarya</taxon>
        <taxon>Ascomycota</taxon>
        <taxon>Pezizomycotina</taxon>
        <taxon>Leotiomycetes</taxon>
        <taxon>Helotiales</taxon>
        <taxon>Dermateaceae</taxon>
        <taxon>Coleophoma</taxon>
    </lineage>
</organism>
<evidence type="ECO:0000256" key="1">
    <source>
        <dbReference type="SAM" id="MobiDB-lite"/>
    </source>
</evidence>
<evidence type="ECO:0000313" key="3">
    <source>
        <dbReference type="Proteomes" id="UP000256328"/>
    </source>
</evidence>
<reference evidence="2 3" key="1">
    <citation type="journal article" date="2018" name="IMA Fungus">
        <title>IMA Genome-F 9: Draft genome sequence of Annulohypoxylon stygium, Aspergillus mulundensis, Berkeleyomyces basicola (syn. Thielaviopsis basicola), Ceratocystis smalleyi, two Cercospora beticola strains, Coleophoma cylindrospora, Fusarium fracticaudum, Phialophora cf. hyalina, and Morchella septimelata.</title>
        <authorList>
            <person name="Wingfield B.D."/>
            <person name="Bills G.F."/>
            <person name="Dong Y."/>
            <person name="Huang W."/>
            <person name="Nel W.J."/>
            <person name="Swalarsk-Parry B.S."/>
            <person name="Vaghefi N."/>
            <person name="Wilken P.M."/>
            <person name="An Z."/>
            <person name="de Beer Z.W."/>
            <person name="De Vos L."/>
            <person name="Chen L."/>
            <person name="Duong T.A."/>
            <person name="Gao Y."/>
            <person name="Hammerbacher A."/>
            <person name="Kikkert J.R."/>
            <person name="Li Y."/>
            <person name="Li H."/>
            <person name="Li K."/>
            <person name="Li Q."/>
            <person name="Liu X."/>
            <person name="Ma X."/>
            <person name="Naidoo K."/>
            <person name="Pethybridge S.J."/>
            <person name="Sun J."/>
            <person name="Steenkamp E.T."/>
            <person name="van der Nest M.A."/>
            <person name="van Wyk S."/>
            <person name="Wingfield M.J."/>
            <person name="Xiong C."/>
            <person name="Yue Q."/>
            <person name="Zhang X."/>
        </authorList>
    </citation>
    <scope>NUCLEOTIDE SEQUENCE [LARGE SCALE GENOMIC DNA]</scope>
    <source>
        <strain evidence="2 3">BP5796</strain>
    </source>
</reference>